<accession>A0A918E8W9</accession>
<dbReference type="InterPro" id="IPR003615">
    <property type="entry name" value="HNH_nuc"/>
</dbReference>
<feature type="domain" description="ScoMcrA-like N-terminal head" evidence="3">
    <location>
        <begin position="2"/>
        <end position="79"/>
    </location>
</feature>
<dbReference type="Proteomes" id="UP000660745">
    <property type="component" value="Unassembled WGS sequence"/>
</dbReference>
<evidence type="ECO:0008006" key="6">
    <source>
        <dbReference type="Google" id="ProtNLM"/>
    </source>
</evidence>
<name>A0A918E8W9_9ACTN</name>
<dbReference type="InterPro" id="IPR058813">
    <property type="entry name" value="DNA-SBD_ScoMcrA"/>
</dbReference>
<dbReference type="EMBL" id="BMNK01000013">
    <property type="protein sequence ID" value="GGP13000.1"/>
    <property type="molecule type" value="Genomic_DNA"/>
</dbReference>
<dbReference type="Pfam" id="PF26340">
    <property type="entry name" value="DNA-SBD_ScoMcrA"/>
    <property type="match status" value="1"/>
</dbReference>
<dbReference type="Pfam" id="PF13391">
    <property type="entry name" value="HNH_2"/>
    <property type="match status" value="1"/>
</dbReference>
<reference evidence="4" key="1">
    <citation type="journal article" date="2014" name="Int. J. Syst. Evol. Microbiol.">
        <title>Complete genome sequence of Corynebacterium casei LMG S-19264T (=DSM 44701T), isolated from a smear-ripened cheese.</title>
        <authorList>
            <consortium name="US DOE Joint Genome Institute (JGI-PGF)"/>
            <person name="Walter F."/>
            <person name="Albersmeier A."/>
            <person name="Kalinowski J."/>
            <person name="Ruckert C."/>
        </authorList>
    </citation>
    <scope>NUCLEOTIDE SEQUENCE</scope>
    <source>
        <strain evidence="4">CGMCC 4.7430</strain>
    </source>
</reference>
<dbReference type="AlphaFoldDB" id="A0A918E8W9"/>
<feature type="domain" description="ScoMcrA-like DNA sulfur-binding" evidence="2">
    <location>
        <begin position="89"/>
        <end position="240"/>
    </location>
</feature>
<evidence type="ECO:0000259" key="2">
    <source>
        <dbReference type="Pfam" id="PF26340"/>
    </source>
</evidence>
<feature type="domain" description="HNH nuclease" evidence="1">
    <location>
        <begin position="283"/>
        <end position="338"/>
    </location>
</feature>
<evidence type="ECO:0000313" key="5">
    <source>
        <dbReference type="Proteomes" id="UP000660745"/>
    </source>
</evidence>
<comment type="caution">
    <text evidence="4">The sequence shown here is derived from an EMBL/GenBank/DDBJ whole genome shotgun (WGS) entry which is preliminary data.</text>
</comment>
<reference evidence="4" key="2">
    <citation type="submission" date="2020-09" db="EMBL/GenBank/DDBJ databases">
        <authorList>
            <person name="Sun Q."/>
            <person name="Zhou Y."/>
        </authorList>
    </citation>
    <scope>NUCLEOTIDE SEQUENCE</scope>
    <source>
        <strain evidence="4">CGMCC 4.7430</strain>
    </source>
</reference>
<dbReference type="Pfam" id="PF26345">
    <property type="entry name" value="ScoMcrA_N"/>
    <property type="match status" value="1"/>
</dbReference>
<evidence type="ECO:0000313" key="4">
    <source>
        <dbReference type="EMBL" id="GGP13000.1"/>
    </source>
</evidence>
<sequence length="375" mass="41578">MVLTAIEEYDQLGRDAFLERYGYREARDYFILHNGRQYDSKAIAGVAHRGIGGRPLHASEFSGGAATVGKVLGHLGFLLTSRQDAPPAEAFLEKIRNLDTAVSNGRPKRHQPLTLLWALGRAAHRAERLIPWNATRAEISALIREFGLEGDRPTPEYPVLKLTHFGLWTLPDHPEPPRPSGSPPLGWMSRNQPISGLREWVYDLLTEDQAVRSQATACLLSTYFQDVDQNALLIRVGLGDINDEPLPPPDDARTPERRPTTAMRIVRDSALSLLIKTLHDHTCQICGVRLLLPNGPYAEGAHIRPLGGPHDGHDVAGNLLCLCPNDHVLFDQGAITIKDDLTVINRLTGEPRGTLRTVPGHDIDPQHLAYHRSLY</sequence>
<keyword evidence="5" id="KW-1185">Reference proteome</keyword>
<organism evidence="4 5">
    <name type="scientific">Nonomuraea glycinis</name>
    <dbReference type="NCBI Taxonomy" id="2047744"/>
    <lineage>
        <taxon>Bacteria</taxon>
        <taxon>Bacillati</taxon>
        <taxon>Actinomycetota</taxon>
        <taxon>Actinomycetes</taxon>
        <taxon>Streptosporangiales</taxon>
        <taxon>Streptosporangiaceae</taxon>
        <taxon>Nonomuraea</taxon>
    </lineage>
</organism>
<protein>
    <recommendedName>
        <fullName evidence="6">HNH nuclease domain-containing protein</fullName>
    </recommendedName>
</protein>
<evidence type="ECO:0000259" key="1">
    <source>
        <dbReference type="Pfam" id="PF13391"/>
    </source>
</evidence>
<dbReference type="InterPro" id="IPR058807">
    <property type="entry name" value="ScoMcrA_N"/>
</dbReference>
<proteinExistence type="predicted"/>
<evidence type="ECO:0000259" key="3">
    <source>
        <dbReference type="Pfam" id="PF26345"/>
    </source>
</evidence>
<dbReference type="CDD" id="cd00085">
    <property type="entry name" value="HNHc"/>
    <property type="match status" value="1"/>
</dbReference>
<gene>
    <name evidence="4" type="ORF">GCM10012278_63030</name>
</gene>